<reference evidence="5 6" key="1">
    <citation type="journal article" date="2018" name="Sci. Rep.">
        <title>Comparative genomics provides insights into the lifestyle and reveals functional heterogeneity of dark septate endophytic fungi.</title>
        <authorList>
            <person name="Knapp D.G."/>
            <person name="Nemeth J.B."/>
            <person name="Barry K."/>
            <person name="Hainaut M."/>
            <person name="Henrissat B."/>
            <person name="Johnson J."/>
            <person name="Kuo A."/>
            <person name="Lim J.H.P."/>
            <person name="Lipzen A."/>
            <person name="Nolan M."/>
            <person name="Ohm R.A."/>
            <person name="Tamas L."/>
            <person name="Grigoriev I.V."/>
            <person name="Spatafora J.W."/>
            <person name="Nagy L.G."/>
            <person name="Kovacs G.M."/>
        </authorList>
    </citation>
    <scope>NUCLEOTIDE SEQUENCE [LARGE SCALE GENOMIC DNA]</scope>
    <source>
        <strain evidence="5 6">DSE2036</strain>
    </source>
</reference>
<feature type="domain" description="CENP-V/GFA" evidence="4">
    <location>
        <begin position="7"/>
        <end position="129"/>
    </location>
</feature>
<protein>
    <recommendedName>
        <fullName evidence="4">CENP-V/GFA domain-containing protein</fullName>
    </recommendedName>
</protein>
<keyword evidence="6" id="KW-1185">Reference proteome</keyword>
<dbReference type="STRING" id="97972.A0A2V1DT27"/>
<dbReference type="GO" id="GO:0046872">
    <property type="term" value="F:metal ion binding"/>
    <property type="evidence" value="ECO:0007669"/>
    <property type="project" value="UniProtKB-KW"/>
</dbReference>
<dbReference type="InterPro" id="IPR011057">
    <property type="entry name" value="Mss4-like_sf"/>
</dbReference>
<dbReference type="Proteomes" id="UP000244855">
    <property type="component" value="Unassembled WGS sequence"/>
</dbReference>
<dbReference type="EMBL" id="KZ805362">
    <property type="protein sequence ID" value="PVI01156.1"/>
    <property type="molecule type" value="Genomic_DNA"/>
</dbReference>
<dbReference type="PROSITE" id="PS51891">
    <property type="entry name" value="CENP_V_GFA"/>
    <property type="match status" value="1"/>
</dbReference>
<proteinExistence type="inferred from homology"/>
<organism evidence="5 6">
    <name type="scientific">Periconia macrospinosa</name>
    <dbReference type="NCBI Taxonomy" id="97972"/>
    <lineage>
        <taxon>Eukaryota</taxon>
        <taxon>Fungi</taxon>
        <taxon>Dikarya</taxon>
        <taxon>Ascomycota</taxon>
        <taxon>Pezizomycotina</taxon>
        <taxon>Dothideomycetes</taxon>
        <taxon>Pleosporomycetidae</taxon>
        <taxon>Pleosporales</taxon>
        <taxon>Massarineae</taxon>
        <taxon>Periconiaceae</taxon>
        <taxon>Periconia</taxon>
    </lineage>
</organism>
<gene>
    <name evidence="5" type="ORF">DM02DRAFT_561966</name>
</gene>
<dbReference type="PANTHER" id="PTHR28620:SF1">
    <property type="entry name" value="CENP-V_GFA DOMAIN-CONTAINING PROTEIN"/>
    <property type="match status" value="1"/>
</dbReference>
<evidence type="ECO:0000313" key="5">
    <source>
        <dbReference type="EMBL" id="PVI01156.1"/>
    </source>
</evidence>
<evidence type="ECO:0000313" key="6">
    <source>
        <dbReference type="Proteomes" id="UP000244855"/>
    </source>
</evidence>
<dbReference type="GO" id="GO:0016846">
    <property type="term" value="F:carbon-sulfur lyase activity"/>
    <property type="evidence" value="ECO:0007669"/>
    <property type="project" value="InterPro"/>
</dbReference>
<evidence type="ECO:0000256" key="2">
    <source>
        <dbReference type="ARBA" id="ARBA00022723"/>
    </source>
</evidence>
<dbReference type="PANTHER" id="PTHR28620">
    <property type="entry name" value="CENTROMERE PROTEIN V"/>
    <property type="match status" value="1"/>
</dbReference>
<keyword evidence="2" id="KW-0479">Metal-binding</keyword>
<evidence type="ECO:0000256" key="3">
    <source>
        <dbReference type="ARBA" id="ARBA00022833"/>
    </source>
</evidence>
<dbReference type="SUPFAM" id="SSF51316">
    <property type="entry name" value="Mss4-like"/>
    <property type="match status" value="1"/>
</dbReference>
<evidence type="ECO:0000259" key="4">
    <source>
        <dbReference type="PROSITE" id="PS51891"/>
    </source>
</evidence>
<dbReference type="OrthoDB" id="3930719at2759"/>
<keyword evidence="3" id="KW-0862">Zinc</keyword>
<name>A0A2V1DT27_9PLEO</name>
<dbReference type="InterPro" id="IPR006913">
    <property type="entry name" value="CENP-V/GFA"/>
</dbReference>
<sequence length="196" mass="22101">MSSTKVYDGGCHCGNVKYKIRLDLPPSTDEDPFKPGTRIYKCNCTTCLKLGMFHTRPKDPANDFILTSPSTIEELGIYNAFGGKNQWYFCKKCGVHAFGVGAEWISTELDVEKWAAGEEGGNNTQKVWKTAELDYVNPKYPGKKAHYVSANAITLEEVDLIEWHDKGWIMYIDNRNPTTNSFQSTRYGKPYPGGCY</sequence>
<accession>A0A2V1DT27</accession>
<evidence type="ECO:0000256" key="1">
    <source>
        <dbReference type="ARBA" id="ARBA00005495"/>
    </source>
</evidence>
<dbReference type="InterPro" id="IPR052355">
    <property type="entry name" value="CENP-V-like"/>
</dbReference>
<dbReference type="AlphaFoldDB" id="A0A2V1DT27"/>
<comment type="similarity">
    <text evidence="1">Belongs to the Gfa family.</text>
</comment>
<dbReference type="Gene3D" id="2.170.150.70">
    <property type="match status" value="1"/>
</dbReference>